<evidence type="ECO:0000256" key="2">
    <source>
        <dbReference type="ARBA" id="ARBA00022692"/>
    </source>
</evidence>
<organism evidence="7 8">
    <name type="scientific">Rhynchophorus ferrugineus</name>
    <name type="common">Red palm weevil</name>
    <name type="synonym">Curculio ferrugineus</name>
    <dbReference type="NCBI Taxonomy" id="354439"/>
    <lineage>
        <taxon>Eukaryota</taxon>
        <taxon>Metazoa</taxon>
        <taxon>Ecdysozoa</taxon>
        <taxon>Arthropoda</taxon>
        <taxon>Hexapoda</taxon>
        <taxon>Insecta</taxon>
        <taxon>Pterygota</taxon>
        <taxon>Neoptera</taxon>
        <taxon>Endopterygota</taxon>
        <taxon>Coleoptera</taxon>
        <taxon>Polyphaga</taxon>
        <taxon>Cucujiformia</taxon>
        <taxon>Curculionidae</taxon>
        <taxon>Dryophthorinae</taxon>
        <taxon>Rhynchophorus</taxon>
    </lineage>
</organism>
<dbReference type="SUPFAM" id="SSF103473">
    <property type="entry name" value="MFS general substrate transporter"/>
    <property type="match status" value="1"/>
</dbReference>
<evidence type="ECO:0000256" key="4">
    <source>
        <dbReference type="ARBA" id="ARBA00023136"/>
    </source>
</evidence>
<feature type="transmembrane region" description="Helical" evidence="5">
    <location>
        <begin position="63"/>
        <end position="93"/>
    </location>
</feature>
<comment type="caution">
    <text evidence="7">The sequence shown here is derived from an EMBL/GenBank/DDBJ whole genome shotgun (WGS) entry which is preliminary data.</text>
</comment>
<keyword evidence="2 5" id="KW-0812">Transmembrane</keyword>
<dbReference type="InterPro" id="IPR050382">
    <property type="entry name" value="MFS_Na/Anion_cotransporter"/>
</dbReference>
<dbReference type="PANTHER" id="PTHR11662">
    <property type="entry name" value="SOLUTE CARRIER FAMILY 17"/>
    <property type="match status" value="1"/>
</dbReference>
<name>A0A834HS05_RHYFE</name>
<evidence type="ECO:0000256" key="3">
    <source>
        <dbReference type="ARBA" id="ARBA00022989"/>
    </source>
</evidence>
<evidence type="ECO:0000313" key="8">
    <source>
        <dbReference type="Proteomes" id="UP000625711"/>
    </source>
</evidence>
<dbReference type="EMBL" id="JAACXV010021180">
    <property type="protein sequence ID" value="KAF7263500.1"/>
    <property type="molecule type" value="Genomic_DNA"/>
</dbReference>
<dbReference type="OrthoDB" id="2985014at2759"/>
<dbReference type="GO" id="GO:0016020">
    <property type="term" value="C:membrane"/>
    <property type="evidence" value="ECO:0007669"/>
    <property type="project" value="UniProtKB-SubCell"/>
</dbReference>
<feature type="transmembrane region" description="Helical" evidence="5">
    <location>
        <begin position="154"/>
        <end position="175"/>
    </location>
</feature>
<reference evidence="7" key="1">
    <citation type="submission" date="2020-08" db="EMBL/GenBank/DDBJ databases">
        <title>Genome sequencing and assembly of the red palm weevil Rhynchophorus ferrugineus.</title>
        <authorList>
            <person name="Dias G.B."/>
            <person name="Bergman C.M."/>
            <person name="Manee M."/>
        </authorList>
    </citation>
    <scope>NUCLEOTIDE SEQUENCE</scope>
    <source>
        <strain evidence="7">AA-2017</strain>
        <tissue evidence="7">Whole larva</tissue>
    </source>
</reference>
<dbReference type="Proteomes" id="UP000625711">
    <property type="component" value="Unassembled WGS sequence"/>
</dbReference>
<feature type="non-terminal residue" evidence="7">
    <location>
        <position position="1"/>
    </location>
</feature>
<dbReference type="Gene3D" id="1.20.1250.20">
    <property type="entry name" value="MFS general substrate transporter like domains"/>
    <property type="match status" value="1"/>
</dbReference>
<comment type="subcellular location">
    <subcellularLocation>
        <location evidence="1">Membrane</location>
        <topology evidence="1">Multi-pass membrane protein</topology>
    </subcellularLocation>
</comment>
<dbReference type="GO" id="GO:0006820">
    <property type="term" value="P:monoatomic anion transport"/>
    <property type="evidence" value="ECO:0007669"/>
    <property type="project" value="TreeGrafter"/>
</dbReference>
<protein>
    <recommendedName>
        <fullName evidence="6">Major facilitator superfamily (MFS) profile domain-containing protein</fullName>
    </recommendedName>
</protein>
<gene>
    <name evidence="7" type="ORF">GWI33_002184</name>
</gene>
<dbReference type="InterPro" id="IPR020846">
    <property type="entry name" value="MFS_dom"/>
</dbReference>
<feature type="transmembrane region" description="Helical" evidence="5">
    <location>
        <begin position="126"/>
        <end position="148"/>
    </location>
</feature>
<keyword evidence="8" id="KW-1185">Reference proteome</keyword>
<dbReference type="InterPro" id="IPR036259">
    <property type="entry name" value="MFS_trans_sf"/>
</dbReference>
<evidence type="ECO:0000256" key="5">
    <source>
        <dbReference type="SAM" id="Phobius"/>
    </source>
</evidence>
<sequence>MENKQRIKINPALKYDMETEIWKLVLYYEWETGNGVIISSILWSSMAFQLVAGHIGKEYGAKWLILGSAAINAIAFCLIPAAASIGGATGVIICRLVQGAAQGSFTPLTACIGGAWVPAEERARMGYIGTIGITVSIIISTVVSGIIAKSSLGWPWAIYLFVIINVIWCVFWYFLGYNNPVCHPTVTKEEKTYIQVSLMQEDYK</sequence>
<evidence type="ECO:0000313" key="7">
    <source>
        <dbReference type="EMBL" id="KAF7263500.1"/>
    </source>
</evidence>
<feature type="domain" description="Major facilitator superfamily (MFS) profile" evidence="6">
    <location>
        <begin position="1"/>
        <end position="204"/>
    </location>
</feature>
<evidence type="ECO:0000256" key="1">
    <source>
        <dbReference type="ARBA" id="ARBA00004141"/>
    </source>
</evidence>
<dbReference type="Pfam" id="PF07690">
    <property type="entry name" value="MFS_1"/>
    <property type="match status" value="1"/>
</dbReference>
<dbReference type="InterPro" id="IPR011701">
    <property type="entry name" value="MFS"/>
</dbReference>
<proteinExistence type="predicted"/>
<dbReference type="AlphaFoldDB" id="A0A834HS05"/>
<keyword evidence="3 5" id="KW-1133">Transmembrane helix</keyword>
<feature type="transmembrane region" description="Helical" evidence="5">
    <location>
        <begin position="99"/>
        <end position="119"/>
    </location>
</feature>
<evidence type="ECO:0000259" key="6">
    <source>
        <dbReference type="PROSITE" id="PS50850"/>
    </source>
</evidence>
<dbReference type="PROSITE" id="PS50850">
    <property type="entry name" value="MFS"/>
    <property type="match status" value="1"/>
</dbReference>
<dbReference type="GO" id="GO:0022857">
    <property type="term" value="F:transmembrane transporter activity"/>
    <property type="evidence" value="ECO:0007669"/>
    <property type="project" value="InterPro"/>
</dbReference>
<keyword evidence="4 5" id="KW-0472">Membrane</keyword>
<dbReference type="PANTHER" id="PTHR11662:SF280">
    <property type="entry name" value="FI21844P1-RELATED"/>
    <property type="match status" value="1"/>
</dbReference>
<accession>A0A834HS05</accession>